<protein>
    <submittedName>
        <fullName evidence="3">Uncharacterized protein</fullName>
    </submittedName>
</protein>
<proteinExistence type="predicted"/>
<dbReference type="Proteomes" id="UP000046395">
    <property type="component" value="Unassembled WGS sequence"/>
</dbReference>
<evidence type="ECO:0000313" key="2">
    <source>
        <dbReference type="Proteomes" id="UP000046395"/>
    </source>
</evidence>
<reference evidence="3" key="1">
    <citation type="submission" date="2019-12" db="UniProtKB">
        <authorList>
            <consortium name="WormBaseParasite"/>
        </authorList>
    </citation>
    <scope>IDENTIFICATION</scope>
</reference>
<feature type="region of interest" description="Disordered" evidence="1">
    <location>
        <begin position="1"/>
        <end position="28"/>
    </location>
</feature>
<feature type="region of interest" description="Disordered" evidence="1">
    <location>
        <begin position="50"/>
        <end position="70"/>
    </location>
</feature>
<evidence type="ECO:0000313" key="3">
    <source>
        <dbReference type="WBParaSite" id="TMUE_2000010581.1"/>
    </source>
</evidence>
<accession>A0A5S6QT80</accession>
<dbReference type="AlphaFoldDB" id="A0A5S6QT80"/>
<dbReference type="WBParaSite" id="TMUE_2000010581.1">
    <property type="protein sequence ID" value="TMUE_2000010581.1"/>
    <property type="gene ID" value="WBGene00301027"/>
</dbReference>
<organism evidence="2 3">
    <name type="scientific">Trichuris muris</name>
    <name type="common">Mouse whipworm</name>
    <dbReference type="NCBI Taxonomy" id="70415"/>
    <lineage>
        <taxon>Eukaryota</taxon>
        <taxon>Metazoa</taxon>
        <taxon>Ecdysozoa</taxon>
        <taxon>Nematoda</taxon>
        <taxon>Enoplea</taxon>
        <taxon>Dorylaimia</taxon>
        <taxon>Trichinellida</taxon>
        <taxon>Trichuridae</taxon>
        <taxon>Trichuris</taxon>
    </lineage>
</organism>
<sequence length="119" mass="13081">MLKSHYASCTPTRKSPGRKAKREVSHQEFRSTSRLLSAWDGRFENLPDTNQAGSIGRLARQPASDLSGWDPLATPKDKEVNKQIDAKVGCSTSTILPAIKEASFATHIDQSSGRSHSWT</sequence>
<name>A0A5S6QT80_TRIMR</name>
<evidence type="ECO:0000256" key="1">
    <source>
        <dbReference type="SAM" id="MobiDB-lite"/>
    </source>
</evidence>
<keyword evidence="2" id="KW-1185">Reference proteome</keyword>